<feature type="transmembrane region" description="Helical" evidence="15">
    <location>
        <begin position="90"/>
        <end position="111"/>
    </location>
</feature>
<feature type="transmembrane region" description="Helical" evidence="15">
    <location>
        <begin position="12"/>
        <end position="31"/>
    </location>
</feature>
<dbReference type="PROSITE" id="PS51257">
    <property type="entry name" value="PROKAR_LIPOPROTEIN"/>
    <property type="match status" value="1"/>
</dbReference>
<dbReference type="InterPro" id="IPR011759">
    <property type="entry name" value="Cyt_c_oxidase_su2_TM_dom"/>
</dbReference>
<evidence type="ECO:0000256" key="2">
    <source>
        <dbReference type="ARBA" id="ARBA00007866"/>
    </source>
</evidence>
<dbReference type="PANTHER" id="PTHR22888">
    <property type="entry name" value="CYTOCHROME C OXIDASE, SUBUNIT II"/>
    <property type="match status" value="1"/>
</dbReference>
<dbReference type="InterPro" id="IPR010514">
    <property type="entry name" value="COX_ARM"/>
</dbReference>
<evidence type="ECO:0000259" key="16">
    <source>
        <dbReference type="PROSITE" id="PS50857"/>
    </source>
</evidence>
<evidence type="ECO:0000256" key="8">
    <source>
        <dbReference type="ARBA" id="ARBA00022982"/>
    </source>
</evidence>
<dbReference type="Proteomes" id="UP000095401">
    <property type="component" value="Chromosome"/>
</dbReference>
<evidence type="ECO:0000256" key="3">
    <source>
        <dbReference type="ARBA" id="ARBA00022448"/>
    </source>
</evidence>
<evidence type="ECO:0000313" key="18">
    <source>
        <dbReference type="EMBL" id="AOU97927.1"/>
    </source>
</evidence>
<proteinExistence type="inferred from homology"/>
<dbReference type="GO" id="GO:0005886">
    <property type="term" value="C:plasma membrane"/>
    <property type="evidence" value="ECO:0007669"/>
    <property type="project" value="UniProtKB-SubCell"/>
</dbReference>
<evidence type="ECO:0000256" key="7">
    <source>
        <dbReference type="ARBA" id="ARBA00022729"/>
    </source>
</evidence>
<keyword evidence="10 14" id="KW-0560">Oxidoreductase</keyword>
<dbReference type="AlphaFoldDB" id="A0A1D8IN87"/>
<evidence type="ECO:0000313" key="19">
    <source>
        <dbReference type="Proteomes" id="UP000095401"/>
    </source>
</evidence>
<keyword evidence="3 14" id="KW-0813">Transport</keyword>
<evidence type="ECO:0000256" key="9">
    <source>
        <dbReference type="ARBA" id="ARBA00022989"/>
    </source>
</evidence>
<dbReference type="Pfam" id="PF00116">
    <property type="entry name" value="COX2"/>
    <property type="match status" value="1"/>
</dbReference>
<evidence type="ECO:0000256" key="10">
    <source>
        <dbReference type="ARBA" id="ARBA00023002"/>
    </source>
</evidence>
<dbReference type="SUPFAM" id="SSF49503">
    <property type="entry name" value="Cupredoxins"/>
    <property type="match status" value="1"/>
</dbReference>
<dbReference type="PANTHER" id="PTHR22888:SF18">
    <property type="entry name" value="CYTOCHROME BO(3) UBIQUINOL OXIDASE SUBUNIT 2"/>
    <property type="match status" value="1"/>
</dbReference>
<dbReference type="CDD" id="cd04212">
    <property type="entry name" value="CuRO_UO_II"/>
    <property type="match status" value="1"/>
</dbReference>
<dbReference type="InterPro" id="IPR034227">
    <property type="entry name" value="CuRO_UO_II"/>
</dbReference>
<organism evidence="18 19">
    <name type="scientific">Acidihalobacter yilgarnensis</name>
    <dbReference type="NCBI Taxonomy" id="2819280"/>
    <lineage>
        <taxon>Bacteria</taxon>
        <taxon>Pseudomonadati</taxon>
        <taxon>Pseudomonadota</taxon>
        <taxon>Gammaproteobacteria</taxon>
        <taxon>Chromatiales</taxon>
        <taxon>Ectothiorhodospiraceae</taxon>
        <taxon>Acidihalobacter</taxon>
    </lineage>
</organism>
<evidence type="ECO:0000256" key="6">
    <source>
        <dbReference type="ARBA" id="ARBA00022692"/>
    </source>
</evidence>
<keyword evidence="11 14" id="KW-0472">Membrane</keyword>
<keyword evidence="8 14" id="KW-0249">Electron transport</keyword>
<evidence type="ECO:0000256" key="11">
    <source>
        <dbReference type="ARBA" id="ARBA00023136"/>
    </source>
</evidence>
<evidence type="ECO:0000259" key="17">
    <source>
        <dbReference type="PROSITE" id="PS50999"/>
    </source>
</evidence>
<keyword evidence="6 15" id="KW-0812">Transmembrane</keyword>
<reference evidence="19" key="1">
    <citation type="submission" date="2016-09" db="EMBL/GenBank/DDBJ databases">
        <title>Acidihalobacter prosperus F5.</title>
        <authorList>
            <person name="Khaleque H.N."/>
            <person name="Ramsay J.P."/>
            <person name="Kaksonen A.H."/>
            <person name="Boxall N.J."/>
            <person name="Watkin E.L.J."/>
        </authorList>
    </citation>
    <scope>NUCLEOTIDE SEQUENCE [LARGE SCALE GENOMIC DNA]</scope>
    <source>
        <strain evidence="19">F5</strain>
    </source>
</reference>
<evidence type="ECO:0000256" key="12">
    <source>
        <dbReference type="ARBA" id="ARBA00023139"/>
    </source>
</evidence>
<dbReference type="GO" id="GO:0009486">
    <property type="term" value="F:cytochrome bo3 ubiquinol oxidase activity"/>
    <property type="evidence" value="ECO:0007669"/>
    <property type="project" value="InterPro"/>
</dbReference>
<dbReference type="KEGG" id="aprs:BI364_08075"/>
<feature type="transmembrane region" description="Helical" evidence="15">
    <location>
        <begin position="43"/>
        <end position="69"/>
    </location>
</feature>
<keyword evidence="4 14" id="KW-1003">Cell membrane</keyword>
<protein>
    <recommendedName>
        <fullName evidence="14">Ubiquinol oxidase subunit 2</fullName>
    </recommendedName>
</protein>
<keyword evidence="12" id="KW-0564">Palmitate</keyword>
<sequence length="316" mass="35758">MSREKFPGALRYLALMPLLFLGGCSNQHFWLFNPKGPISEMELHYLILDVSIMLAIVIPTTLMVIWFLWRYRANAKTKAKYDPNWTHSNVLEVIVWGVPILIVAVLGYYSYIGIHEVNPYNPTVLTSKTQPGADPLEVDVITTDWQWLFVYPKLHIASSNELVIPTHTRVNFRLTSTSVTNGFFIPQLVGQIYIMPGMRTKQSLLASHAGEYHGFSAALSGGGFSWMQFKTKAVSQSEFNAWVAKVQKSNTHLSYTDFEKYAQPTVNINHKTQYFSDVQTGLFTQVIKAAKAGKVYPTPNALTENMQSEEFLKHAN</sequence>
<dbReference type="GO" id="GO:0005507">
    <property type="term" value="F:copper ion binding"/>
    <property type="evidence" value="ECO:0007669"/>
    <property type="project" value="InterPro"/>
</dbReference>
<dbReference type="InterPro" id="IPR002429">
    <property type="entry name" value="CcO_II-like_C"/>
</dbReference>
<dbReference type="PROSITE" id="PS50999">
    <property type="entry name" value="COX2_TM"/>
    <property type="match status" value="1"/>
</dbReference>
<gene>
    <name evidence="18" type="ORF">BI364_08075</name>
</gene>
<keyword evidence="19" id="KW-1185">Reference proteome</keyword>
<dbReference type="RefSeq" id="WP_070078303.1">
    <property type="nucleotide sequence ID" value="NZ_CP017415.1"/>
</dbReference>
<comment type="subcellular location">
    <subcellularLocation>
        <location evidence="1">Cell membrane</location>
        <topology evidence="1">Multi-pass membrane protein</topology>
    </subcellularLocation>
</comment>
<evidence type="ECO:0000256" key="1">
    <source>
        <dbReference type="ARBA" id="ARBA00004651"/>
    </source>
</evidence>
<comment type="similarity">
    <text evidence="2 14">Belongs to the cytochrome c oxidase subunit 2 family.</text>
</comment>
<dbReference type="Pfam" id="PF06481">
    <property type="entry name" value="COX_ARM"/>
    <property type="match status" value="1"/>
</dbReference>
<feature type="domain" description="Cytochrome oxidase subunit II copper A binding" evidence="16">
    <location>
        <begin position="133"/>
        <end position="245"/>
    </location>
</feature>
<dbReference type="EMBL" id="CP017415">
    <property type="protein sequence ID" value="AOU97927.1"/>
    <property type="molecule type" value="Genomic_DNA"/>
</dbReference>
<dbReference type="PIRSF" id="PIRSF000292">
    <property type="entry name" value="Ubi_od_II"/>
    <property type="match status" value="1"/>
</dbReference>
<dbReference type="InterPro" id="IPR045187">
    <property type="entry name" value="CcO_II"/>
</dbReference>
<evidence type="ECO:0000256" key="14">
    <source>
        <dbReference type="PIRNR" id="PIRNR000292"/>
    </source>
</evidence>
<evidence type="ECO:0000256" key="4">
    <source>
        <dbReference type="ARBA" id="ARBA00022475"/>
    </source>
</evidence>
<dbReference type="InterPro" id="IPR036257">
    <property type="entry name" value="Cyt_c_oxidase_su2_TM_sf"/>
</dbReference>
<keyword evidence="5 14" id="KW-0679">Respiratory chain</keyword>
<dbReference type="Gene3D" id="1.10.287.90">
    <property type="match status" value="1"/>
</dbReference>
<dbReference type="PROSITE" id="PS50857">
    <property type="entry name" value="COX2_CUA"/>
    <property type="match status" value="1"/>
</dbReference>
<accession>A0A1D8IN87</accession>
<dbReference type="InterPro" id="IPR008972">
    <property type="entry name" value="Cupredoxin"/>
</dbReference>
<dbReference type="GO" id="GO:0042773">
    <property type="term" value="P:ATP synthesis coupled electron transport"/>
    <property type="evidence" value="ECO:0007669"/>
    <property type="project" value="TreeGrafter"/>
</dbReference>
<keyword evidence="7" id="KW-0732">Signal</keyword>
<evidence type="ECO:0000256" key="13">
    <source>
        <dbReference type="ARBA" id="ARBA00023288"/>
    </source>
</evidence>
<dbReference type="SUPFAM" id="SSF81464">
    <property type="entry name" value="Cytochrome c oxidase subunit II-like, transmembrane region"/>
    <property type="match status" value="1"/>
</dbReference>
<keyword evidence="9 15" id="KW-1133">Transmembrane helix</keyword>
<dbReference type="Gene3D" id="2.60.40.420">
    <property type="entry name" value="Cupredoxins - blue copper proteins"/>
    <property type="match status" value="1"/>
</dbReference>
<dbReference type="GO" id="GO:0016682">
    <property type="term" value="F:oxidoreductase activity, acting on diphenols and related substances as donors, oxygen as acceptor"/>
    <property type="evidence" value="ECO:0007669"/>
    <property type="project" value="InterPro"/>
</dbReference>
<feature type="domain" description="Cytochrome oxidase subunit II transmembrane region profile" evidence="17">
    <location>
        <begin position="23"/>
        <end position="121"/>
    </location>
</feature>
<keyword evidence="13" id="KW-0449">Lipoprotein</keyword>
<name>A0A1D8IN87_9GAMM</name>
<evidence type="ECO:0000256" key="15">
    <source>
        <dbReference type="SAM" id="Phobius"/>
    </source>
</evidence>
<dbReference type="InterPro" id="IPR006333">
    <property type="entry name" value="Cyt_o_ubiquinol_oxidase_su2"/>
</dbReference>
<dbReference type="GO" id="GO:0004129">
    <property type="term" value="F:cytochrome-c oxidase activity"/>
    <property type="evidence" value="ECO:0007669"/>
    <property type="project" value="UniProtKB-UniRule"/>
</dbReference>
<evidence type="ECO:0000256" key="5">
    <source>
        <dbReference type="ARBA" id="ARBA00022660"/>
    </source>
</evidence>